<dbReference type="HOGENOM" id="CLU_1188734_0_0_9"/>
<dbReference type="KEGG" id="lac:LBA0479"/>
<dbReference type="BioCyc" id="LACI272621:G1G49-504-MONOMER"/>
<dbReference type="Proteomes" id="UP000006381">
    <property type="component" value="Chromosome"/>
</dbReference>
<evidence type="ECO:0000313" key="2">
    <source>
        <dbReference type="Proteomes" id="UP000006381"/>
    </source>
</evidence>
<accession>Q5FLR0</accession>
<dbReference type="EMBL" id="CP000033">
    <property type="protein sequence ID" value="AAV42364.1"/>
    <property type="molecule type" value="Genomic_DNA"/>
</dbReference>
<protein>
    <submittedName>
        <fullName evidence="1">Uncharacterized protein</fullName>
    </submittedName>
</protein>
<evidence type="ECO:0000313" key="1">
    <source>
        <dbReference type="EMBL" id="AAV42364.1"/>
    </source>
</evidence>
<keyword evidence="2" id="KW-1185">Reference proteome</keyword>
<sequence>MSSTIIYDKKTVLSTLLRSSTDNMSDITRKLNDIIRFKDLKPTDNDPITIVTPRMVRDWRDKNAIPSTLMFREACRIYFKKSNFDELIFTKEELISLITTTIKEYFVKIASDNTFLLDAKSPKTIAKGVNIKASRLTLTQAIYHWSLLKYACNNNCLDIYDLDPDLQTLIQLVVNHLSTPDASQHLLKTFHKLTTQVNSNGLPSQIRLNKYIKPLLHTVLTILWHNSEFEIII</sequence>
<proteinExistence type="predicted"/>
<dbReference type="PATRIC" id="fig|272621.13.peg.458"/>
<gene>
    <name evidence="1" type="ordered locus">LBA0479</name>
</gene>
<dbReference type="RefSeq" id="WP_003546171.1">
    <property type="nucleotide sequence ID" value="NC_006814.3"/>
</dbReference>
<reference evidence="1 2" key="1">
    <citation type="journal article" date="2005" name="Proc. Natl. Acad. Sci. U.S.A.">
        <title>Complete genome sequence of the probiotic lactic acid bacterium Lactobacillus acidophilus NCFM.</title>
        <authorList>
            <person name="Altermann E."/>
            <person name="Russell W.M."/>
            <person name="Azcarate-Peril M.A."/>
            <person name="Barrangou R."/>
            <person name="Buck B.L."/>
            <person name="McAuliffe O."/>
            <person name="Souther N."/>
            <person name="Dobson A."/>
            <person name="Duong T."/>
            <person name="Callanan M."/>
            <person name="Lick S."/>
            <person name="Hamrick A."/>
            <person name="Cano R."/>
            <person name="Klaenhammer T.R."/>
        </authorList>
    </citation>
    <scope>NUCLEOTIDE SEQUENCE [LARGE SCALE GENOMIC DNA]</scope>
    <source>
        <strain evidence="2">ATCC 700396 / NCK56 / N2 / NCFM</strain>
    </source>
</reference>
<organism evidence="2">
    <name type="scientific">Lactobacillus acidophilus (strain ATCC 700396 / NCK56 / N2 / NCFM)</name>
    <dbReference type="NCBI Taxonomy" id="272621"/>
    <lineage>
        <taxon>Bacteria</taxon>
        <taxon>Bacillati</taxon>
        <taxon>Bacillota</taxon>
        <taxon>Bacilli</taxon>
        <taxon>Lactobacillales</taxon>
        <taxon>Lactobacillaceae</taxon>
        <taxon>Lactobacillus</taxon>
    </lineage>
</organism>
<dbReference type="GeneID" id="93290391"/>
<dbReference type="AlphaFoldDB" id="Q5FLR0"/>
<name>Q5FLR0_LACAC</name>